<dbReference type="EC" id="2.7.1.39" evidence="3 12"/>
<evidence type="ECO:0000259" key="14">
    <source>
        <dbReference type="Pfam" id="PF08544"/>
    </source>
</evidence>
<feature type="domain" description="GHMP kinase C-terminal" evidence="14">
    <location>
        <begin position="210"/>
        <end position="283"/>
    </location>
</feature>
<dbReference type="HAMAP" id="MF_00384">
    <property type="entry name" value="Homoser_kinase"/>
    <property type="match status" value="1"/>
</dbReference>
<evidence type="ECO:0000256" key="1">
    <source>
        <dbReference type="ARBA" id="ARBA00005015"/>
    </source>
</evidence>
<dbReference type="InterPro" id="IPR036554">
    <property type="entry name" value="GHMP_kinase_C_sf"/>
</dbReference>
<organism evidence="15">
    <name type="scientific">uncultured spirochete</name>
    <dbReference type="NCBI Taxonomy" id="156406"/>
    <lineage>
        <taxon>Bacteria</taxon>
        <taxon>Pseudomonadati</taxon>
        <taxon>Spirochaetota</taxon>
        <taxon>Spirochaetia</taxon>
        <taxon>Spirochaetales</taxon>
        <taxon>environmental samples</taxon>
    </lineage>
</organism>
<dbReference type="NCBIfam" id="TIGR00191">
    <property type="entry name" value="thrB"/>
    <property type="match status" value="1"/>
</dbReference>
<dbReference type="InterPro" id="IPR006203">
    <property type="entry name" value="GHMP_knse_ATP-bd_CS"/>
</dbReference>
<dbReference type="Gene3D" id="3.30.230.10">
    <property type="match status" value="1"/>
</dbReference>
<evidence type="ECO:0000256" key="10">
    <source>
        <dbReference type="ARBA" id="ARBA00022840"/>
    </source>
</evidence>
<name>A0A3P3XIR3_9SPIR</name>
<proteinExistence type="inferred from homology"/>
<dbReference type="Gene3D" id="3.30.70.890">
    <property type="entry name" value="GHMP kinase, C-terminal domain"/>
    <property type="match status" value="1"/>
</dbReference>
<evidence type="ECO:0000259" key="13">
    <source>
        <dbReference type="Pfam" id="PF00288"/>
    </source>
</evidence>
<reference evidence="15" key="1">
    <citation type="submission" date="2017-02" db="EMBL/GenBank/DDBJ databases">
        <authorList>
            <person name="Regsiter A."/>
            <person name="William W."/>
        </authorList>
    </citation>
    <scope>NUCLEOTIDE SEQUENCE</scope>
    <source>
        <strain evidence="15">Bib</strain>
    </source>
</reference>
<evidence type="ECO:0000313" key="15">
    <source>
        <dbReference type="EMBL" id="SLM13032.1"/>
    </source>
</evidence>
<keyword evidence="12" id="KW-0963">Cytoplasm</keyword>
<dbReference type="UniPathway" id="UPA00050">
    <property type="reaction ID" value="UER00064"/>
</dbReference>
<dbReference type="InterPro" id="IPR013750">
    <property type="entry name" value="GHMP_kinase_C_dom"/>
</dbReference>
<dbReference type="PRINTS" id="PR00958">
    <property type="entry name" value="HOMSERKINASE"/>
</dbReference>
<evidence type="ECO:0000256" key="6">
    <source>
        <dbReference type="ARBA" id="ARBA00022679"/>
    </source>
</evidence>
<evidence type="ECO:0000256" key="4">
    <source>
        <dbReference type="ARBA" id="ARBA00017858"/>
    </source>
</evidence>
<dbReference type="InterPro" id="IPR014721">
    <property type="entry name" value="Ribsml_uS5_D2-typ_fold_subgr"/>
</dbReference>
<evidence type="ECO:0000256" key="9">
    <source>
        <dbReference type="ARBA" id="ARBA00022777"/>
    </source>
</evidence>
<evidence type="ECO:0000256" key="2">
    <source>
        <dbReference type="ARBA" id="ARBA00007370"/>
    </source>
</evidence>
<accession>A0A3P3XIR3</accession>
<evidence type="ECO:0000256" key="3">
    <source>
        <dbReference type="ARBA" id="ARBA00012078"/>
    </source>
</evidence>
<dbReference type="SUPFAM" id="SSF54211">
    <property type="entry name" value="Ribosomal protein S5 domain 2-like"/>
    <property type="match status" value="1"/>
</dbReference>
<dbReference type="InterPro" id="IPR006204">
    <property type="entry name" value="GHMP_kinase_N_dom"/>
</dbReference>
<comment type="catalytic activity">
    <reaction evidence="11 12">
        <text>L-homoserine + ATP = O-phospho-L-homoserine + ADP + H(+)</text>
        <dbReference type="Rhea" id="RHEA:13985"/>
        <dbReference type="ChEBI" id="CHEBI:15378"/>
        <dbReference type="ChEBI" id="CHEBI:30616"/>
        <dbReference type="ChEBI" id="CHEBI:57476"/>
        <dbReference type="ChEBI" id="CHEBI:57590"/>
        <dbReference type="ChEBI" id="CHEBI:456216"/>
        <dbReference type="EC" id="2.7.1.39"/>
    </reaction>
</comment>
<dbReference type="InterPro" id="IPR000870">
    <property type="entry name" value="Homoserine_kinase"/>
</dbReference>
<protein>
    <recommendedName>
        <fullName evidence="4 12">Homoserine kinase</fullName>
        <shortName evidence="12">HK</shortName>
        <shortName evidence="12">HSK</shortName>
        <ecNumber evidence="3 12">2.7.1.39</ecNumber>
    </recommendedName>
</protein>
<dbReference type="InterPro" id="IPR020568">
    <property type="entry name" value="Ribosomal_Su5_D2-typ_SF"/>
</dbReference>
<keyword evidence="9 12" id="KW-0418">Kinase</keyword>
<dbReference type="PANTHER" id="PTHR20861:SF1">
    <property type="entry name" value="HOMOSERINE KINASE"/>
    <property type="match status" value="1"/>
</dbReference>
<evidence type="ECO:0000256" key="7">
    <source>
        <dbReference type="ARBA" id="ARBA00022697"/>
    </source>
</evidence>
<keyword evidence="5 12" id="KW-0028">Amino-acid biosynthesis</keyword>
<dbReference type="EMBL" id="FWDM01000020">
    <property type="protein sequence ID" value="SLM13032.1"/>
    <property type="molecule type" value="Genomic_DNA"/>
</dbReference>
<gene>
    <name evidence="12" type="primary">thrB</name>
    <name evidence="15" type="ORF">SPIROBIBN47_270056</name>
</gene>
<dbReference type="PIRSF" id="PIRSF000676">
    <property type="entry name" value="Homoser_kin"/>
    <property type="match status" value="1"/>
</dbReference>
<dbReference type="GO" id="GO:0004413">
    <property type="term" value="F:homoserine kinase activity"/>
    <property type="evidence" value="ECO:0007669"/>
    <property type="project" value="UniProtKB-UniRule"/>
</dbReference>
<evidence type="ECO:0000256" key="11">
    <source>
        <dbReference type="ARBA" id="ARBA00049375"/>
    </source>
</evidence>
<dbReference type="AlphaFoldDB" id="A0A3P3XIR3"/>
<dbReference type="Pfam" id="PF08544">
    <property type="entry name" value="GHMP_kinases_C"/>
    <property type="match status" value="1"/>
</dbReference>
<dbReference type="GO" id="GO:0005524">
    <property type="term" value="F:ATP binding"/>
    <property type="evidence" value="ECO:0007669"/>
    <property type="project" value="UniProtKB-UniRule"/>
</dbReference>
<dbReference type="GO" id="GO:0005737">
    <property type="term" value="C:cytoplasm"/>
    <property type="evidence" value="ECO:0007669"/>
    <property type="project" value="UniProtKB-SubCell"/>
</dbReference>
<evidence type="ECO:0000256" key="8">
    <source>
        <dbReference type="ARBA" id="ARBA00022741"/>
    </source>
</evidence>
<dbReference type="PANTHER" id="PTHR20861">
    <property type="entry name" value="HOMOSERINE/4-DIPHOSPHOCYTIDYL-2-C-METHYL-D-ERYTHRITOL KINASE"/>
    <property type="match status" value="1"/>
</dbReference>
<comment type="subcellular location">
    <subcellularLocation>
        <location evidence="12">Cytoplasm</location>
    </subcellularLocation>
</comment>
<keyword evidence="10 12" id="KW-0067">ATP-binding</keyword>
<sequence>MIEIEVPATSANIGPGFDCLGIALSLSNTVRVEKASETRLKGCPPQWAGPDNLFLRSFRQACALLQTSVPEIEVEFITRIPPARGLGSSASLAVAGAAAALLLYAQPKAGTELDILKEQKNQHLLLKAATAVEGHPDNAAPAIYGGFTAAAIAKEDISIIRADAPAEWRFAACIPDFDLETSVARKALPDVYSRADVVHAISHAVLTALAIRNADISSLGRVCEDRIHEPYRRPLVPDFEDVENACRANGAAAVWLSGSGPTILAVFESSVPAKSLASDIAAHAKRRWQVVPLHADNMGLRAQISP</sequence>
<dbReference type="GO" id="GO:0009088">
    <property type="term" value="P:threonine biosynthetic process"/>
    <property type="evidence" value="ECO:0007669"/>
    <property type="project" value="UniProtKB-UniRule"/>
</dbReference>
<evidence type="ECO:0000256" key="12">
    <source>
        <dbReference type="HAMAP-Rule" id="MF_00384"/>
    </source>
</evidence>
<comment type="pathway">
    <text evidence="1 12">Amino-acid biosynthesis; L-threonine biosynthesis; L-threonine from L-aspartate: step 4/5.</text>
</comment>
<comment type="function">
    <text evidence="12">Catalyzes the ATP-dependent phosphorylation of L-homoserine to L-homoserine phosphate.</text>
</comment>
<feature type="binding site" evidence="12">
    <location>
        <begin position="81"/>
        <end position="91"/>
    </location>
    <ligand>
        <name>ATP</name>
        <dbReference type="ChEBI" id="CHEBI:30616"/>
    </ligand>
</feature>
<feature type="domain" description="GHMP kinase N-terminal" evidence="13">
    <location>
        <begin position="61"/>
        <end position="146"/>
    </location>
</feature>
<keyword evidence="6 12" id="KW-0808">Transferase</keyword>
<dbReference type="SUPFAM" id="SSF55060">
    <property type="entry name" value="GHMP Kinase, C-terminal domain"/>
    <property type="match status" value="1"/>
</dbReference>
<comment type="similarity">
    <text evidence="2 12">Belongs to the GHMP kinase family. Homoserine kinase subfamily.</text>
</comment>
<keyword evidence="7 12" id="KW-0791">Threonine biosynthesis</keyword>
<dbReference type="PROSITE" id="PS00627">
    <property type="entry name" value="GHMP_KINASES_ATP"/>
    <property type="match status" value="1"/>
</dbReference>
<evidence type="ECO:0000256" key="5">
    <source>
        <dbReference type="ARBA" id="ARBA00022605"/>
    </source>
</evidence>
<dbReference type="Pfam" id="PF00288">
    <property type="entry name" value="GHMP_kinases_N"/>
    <property type="match status" value="1"/>
</dbReference>
<keyword evidence="8 12" id="KW-0547">Nucleotide-binding</keyword>